<dbReference type="Pfam" id="PF15495">
    <property type="entry name" value="Fimbrillin_C"/>
    <property type="match status" value="1"/>
</dbReference>
<sequence length="638" mass="71769">MWNYFASILVMGLFAGCSNDTLTGDDSDGDLNGSKDAVYMNVSVQLPAGGGIGARSETKPEGGSTDGEEMGKDYENKVGEVLLVLATIDDKFIAQSIVEETDNAIKVLPSSSFNTTKKISKSTLANYYSKNTDPNKDLVNDKIHVYVFCNPTEALKNTIAKAQEGSVDWVNESAEITKEVWAENKFLMSNAIIAEKKLPKKLEYWDDYTAESNAFDLSGRNNYGSDKEVDNSRTGAIKVERSVARFDFKDGSRNNNTYDVVKQEGNTIMQIQLQKIALVNMSKNFYYLRRVSSTGLDADCDMCGVETATNYVVDTDAEYKNGDNIDINSYKDHFDYCLGAVVDGTWKIDQNARAQWDVHDIAKILADNAEKDEYKDKEYKIWRYVTENTIPGALKQRQGITTGIVFKGKMIVPESAPETSLTKALAKVTGESMKDDILYTYLTNIYVTWKEVRAAALRPEANKEFYKAVFGVPENAEEICVEEVGNDGKVTKPAVYSKDINSPDYLWNAWHEENNHANINDMKYWEKFRAAAVNSLFTIYQSSKEGDDPAGYYCYYFYWVRHNDNVNNGIMGPMEFAVVRNNVYKLAVTKIDRLGHPRISDNDPDPVDPEDPDEKGDVYLTLSVEVLPWVVRVNNIEF</sequence>
<evidence type="ECO:0000313" key="4">
    <source>
        <dbReference type="Proteomes" id="UP000646484"/>
    </source>
</evidence>
<feature type="domain" description="Minor fimbrium subunit Mfa1 C-terminal" evidence="2">
    <location>
        <begin position="554"/>
        <end position="635"/>
    </location>
</feature>
<keyword evidence="4" id="KW-1185">Reference proteome</keyword>
<evidence type="ECO:0000259" key="2">
    <source>
        <dbReference type="Pfam" id="PF15495"/>
    </source>
</evidence>
<gene>
    <name evidence="3" type="ORF">H8S64_09595</name>
</gene>
<comment type="caution">
    <text evidence="3">The sequence shown here is derived from an EMBL/GenBank/DDBJ whole genome shotgun (WGS) entry which is preliminary data.</text>
</comment>
<dbReference type="EMBL" id="JACOOH010000004">
    <property type="protein sequence ID" value="MBC5621351.1"/>
    <property type="molecule type" value="Genomic_DNA"/>
</dbReference>
<feature type="region of interest" description="Disordered" evidence="1">
    <location>
        <begin position="49"/>
        <end position="71"/>
    </location>
</feature>
<evidence type="ECO:0000256" key="1">
    <source>
        <dbReference type="SAM" id="MobiDB-lite"/>
    </source>
</evidence>
<protein>
    <submittedName>
        <fullName evidence="3">Mfa1 fimbrilin C-terminal domain-containing protein</fullName>
    </submittedName>
</protein>
<name>A0ABR7D092_9BACT</name>
<evidence type="ECO:0000313" key="3">
    <source>
        <dbReference type="EMBL" id="MBC5621351.1"/>
    </source>
</evidence>
<dbReference type="Gene3D" id="2.60.40.2580">
    <property type="match status" value="1"/>
</dbReference>
<dbReference type="InterPro" id="IPR029140">
    <property type="entry name" value="Mfa1_C"/>
</dbReference>
<organism evidence="3 4">
    <name type="scientific">Butyricimonas hominis</name>
    <dbReference type="NCBI Taxonomy" id="2763032"/>
    <lineage>
        <taxon>Bacteria</taxon>
        <taxon>Pseudomonadati</taxon>
        <taxon>Bacteroidota</taxon>
        <taxon>Bacteroidia</taxon>
        <taxon>Bacteroidales</taxon>
        <taxon>Odoribacteraceae</taxon>
        <taxon>Butyricimonas</taxon>
    </lineage>
</organism>
<dbReference type="Gene3D" id="2.60.40.3690">
    <property type="match status" value="2"/>
</dbReference>
<accession>A0ABR7D092</accession>
<dbReference type="NCBIfam" id="NF038041">
    <property type="entry name" value="fim_Mfa1_fam"/>
    <property type="match status" value="1"/>
</dbReference>
<dbReference type="Proteomes" id="UP000646484">
    <property type="component" value="Unassembled WGS sequence"/>
</dbReference>
<reference evidence="3 4" key="1">
    <citation type="submission" date="2020-08" db="EMBL/GenBank/DDBJ databases">
        <title>Genome public.</title>
        <authorList>
            <person name="Liu C."/>
            <person name="Sun Q."/>
        </authorList>
    </citation>
    <scope>NUCLEOTIDE SEQUENCE [LARGE SCALE GENOMIC DNA]</scope>
    <source>
        <strain evidence="3 4">NSJ-56</strain>
    </source>
</reference>
<proteinExistence type="predicted"/>
<dbReference type="InterPro" id="IPR047786">
    <property type="entry name" value="Mfa1_fim"/>
</dbReference>